<dbReference type="PANTHER" id="PTHR46599">
    <property type="entry name" value="PIGGYBAC TRANSPOSABLE ELEMENT-DERIVED PROTEIN 4"/>
    <property type="match status" value="1"/>
</dbReference>
<organism evidence="3">
    <name type="scientific">Octopus bimaculoides</name>
    <name type="common">California two-spotted octopus</name>
    <dbReference type="NCBI Taxonomy" id="37653"/>
    <lineage>
        <taxon>Eukaryota</taxon>
        <taxon>Metazoa</taxon>
        <taxon>Spiralia</taxon>
        <taxon>Lophotrochozoa</taxon>
        <taxon>Mollusca</taxon>
        <taxon>Cephalopoda</taxon>
        <taxon>Coleoidea</taxon>
        <taxon>Octopodiformes</taxon>
        <taxon>Octopoda</taxon>
        <taxon>Incirrata</taxon>
        <taxon>Octopodidae</taxon>
        <taxon>Octopus</taxon>
    </lineage>
</organism>
<reference evidence="3" key="1">
    <citation type="submission" date="2015-07" db="EMBL/GenBank/DDBJ databases">
        <title>MeaNS - Measles Nucleotide Surveillance Program.</title>
        <authorList>
            <person name="Tran T."/>
            <person name="Druce J."/>
        </authorList>
    </citation>
    <scope>NUCLEOTIDE SEQUENCE</scope>
    <source>
        <strain evidence="3">UCB-OBI-ISO-001</strain>
        <tissue evidence="3">Gonad</tissue>
    </source>
</reference>
<accession>A0A0L8FTH1</accession>
<dbReference type="EMBL" id="KQ426632">
    <property type="protein sequence ID" value="KOF67992.1"/>
    <property type="molecule type" value="Genomic_DNA"/>
</dbReference>
<name>A0A0L8FTH1_OCTBM</name>
<evidence type="ECO:0000259" key="1">
    <source>
        <dbReference type="Pfam" id="PF13842"/>
    </source>
</evidence>
<dbReference type="PANTHER" id="PTHR46599:SF3">
    <property type="entry name" value="PIGGYBAC TRANSPOSABLE ELEMENT-DERIVED PROTEIN 4"/>
    <property type="match status" value="1"/>
</dbReference>
<proteinExistence type="predicted"/>
<feature type="domain" description="PiggyBac transposable element-derived protein" evidence="2">
    <location>
        <begin position="33"/>
        <end position="78"/>
    </location>
</feature>
<dbReference type="Pfam" id="PF13843">
    <property type="entry name" value="DDE_Tnp_1_7"/>
    <property type="match status" value="2"/>
</dbReference>
<dbReference type="InterPro" id="IPR032718">
    <property type="entry name" value="PGBD4_Znf_C"/>
</dbReference>
<dbReference type="InterPro" id="IPR029526">
    <property type="entry name" value="PGBD"/>
</dbReference>
<evidence type="ECO:0008006" key="4">
    <source>
        <dbReference type="Google" id="ProtNLM"/>
    </source>
</evidence>
<gene>
    <name evidence="3" type="ORF">OCBIM_22008405mg</name>
</gene>
<evidence type="ECO:0000313" key="3">
    <source>
        <dbReference type="EMBL" id="KOF67992.1"/>
    </source>
</evidence>
<feature type="domain" description="PiggyBac transposable element-derived protein" evidence="2">
    <location>
        <begin position="79"/>
        <end position="151"/>
    </location>
</feature>
<dbReference type="Gene3D" id="3.30.60.190">
    <property type="match status" value="1"/>
</dbReference>
<dbReference type="AlphaFoldDB" id="A0A0L8FTH1"/>
<feature type="domain" description="PiggyBac transposable element-derived protein 4 C-terminal zinc-finger" evidence="1">
    <location>
        <begin position="152"/>
        <end position="192"/>
    </location>
</feature>
<protein>
    <recommendedName>
        <fullName evidence="4">PiggyBac transposable element-derived protein domain-containing protein</fullName>
    </recommendedName>
</protein>
<evidence type="ECO:0000259" key="2">
    <source>
        <dbReference type="Pfam" id="PF13843"/>
    </source>
</evidence>
<dbReference type="STRING" id="37653.A0A0L8FTH1"/>
<dbReference type="Pfam" id="PF13842">
    <property type="entry name" value="zf-Tnp_2"/>
    <property type="match status" value="1"/>
</dbReference>
<dbReference type="OrthoDB" id="6147624at2759"/>
<sequence length="197" mass="22819">MTLIGIMEKLILASYWNQDPAMSTPFFLEAIPLAEHFRTVYVPTQDICMDESLRKLKVRLQFKQYNPIKCAQFGVKVYKKNICMLSTMHSASMKDTWKQDVGSNAIMKPSVVISYNEGMGRVGHSDQLAMMHKSVRKFVKWYSKIFLYIADKTNASKRCTVCKANEKRKETRYHCSQCDMPLCVVPCFALYHTEINF</sequence>